<sequence>MMMTGSFALRWHFFNGMCYQINQTHDNFDGAKKTCEGQHSSLADATTDRIRQFIIENKYAPVEAGVEKKG</sequence>
<accession>A0AAV4HQ05</accession>
<dbReference type="Proteomes" id="UP000762676">
    <property type="component" value="Unassembled WGS sequence"/>
</dbReference>
<reference evidence="1 2" key="1">
    <citation type="journal article" date="2021" name="Elife">
        <title>Chloroplast acquisition without the gene transfer in kleptoplastic sea slugs, Plakobranchus ocellatus.</title>
        <authorList>
            <person name="Maeda T."/>
            <person name="Takahashi S."/>
            <person name="Yoshida T."/>
            <person name="Shimamura S."/>
            <person name="Takaki Y."/>
            <person name="Nagai Y."/>
            <person name="Toyoda A."/>
            <person name="Suzuki Y."/>
            <person name="Arimoto A."/>
            <person name="Ishii H."/>
            <person name="Satoh N."/>
            <person name="Nishiyama T."/>
            <person name="Hasebe M."/>
            <person name="Maruyama T."/>
            <person name="Minagawa J."/>
            <person name="Obokata J."/>
            <person name="Shigenobu S."/>
        </authorList>
    </citation>
    <scope>NUCLEOTIDE SEQUENCE [LARGE SCALE GENOMIC DNA]</scope>
</reference>
<keyword evidence="2" id="KW-1185">Reference proteome</keyword>
<proteinExistence type="predicted"/>
<evidence type="ECO:0008006" key="3">
    <source>
        <dbReference type="Google" id="ProtNLM"/>
    </source>
</evidence>
<dbReference type="Gene3D" id="3.10.100.10">
    <property type="entry name" value="Mannose-Binding Protein A, subunit A"/>
    <property type="match status" value="1"/>
</dbReference>
<protein>
    <recommendedName>
        <fullName evidence="3">C-type lectin domain-containing protein</fullName>
    </recommendedName>
</protein>
<dbReference type="InterPro" id="IPR016187">
    <property type="entry name" value="CTDL_fold"/>
</dbReference>
<comment type="caution">
    <text evidence="1">The sequence shown here is derived from an EMBL/GenBank/DDBJ whole genome shotgun (WGS) entry which is preliminary data.</text>
</comment>
<name>A0AAV4HQ05_9GAST</name>
<evidence type="ECO:0000313" key="2">
    <source>
        <dbReference type="Proteomes" id="UP000762676"/>
    </source>
</evidence>
<dbReference type="SUPFAM" id="SSF56436">
    <property type="entry name" value="C-type lectin-like"/>
    <property type="match status" value="1"/>
</dbReference>
<dbReference type="AlphaFoldDB" id="A0AAV4HQ05"/>
<dbReference type="EMBL" id="BMAT01012840">
    <property type="protein sequence ID" value="GFS00223.1"/>
    <property type="molecule type" value="Genomic_DNA"/>
</dbReference>
<dbReference type="InterPro" id="IPR016186">
    <property type="entry name" value="C-type_lectin-like/link_sf"/>
</dbReference>
<organism evidence="1 2">
    <name type="scientific">Elysia marginata</name>
    <dbReference type="NCBI Taxonomy" id="1093978"/>
    <lineage>
        <taxon>Eukaryota</taxon>
        <taxon>Metazoa</taxon>
        <taxon>Spiralia</taxon>
        <taxon>Lophotrochozoa</taxon>
        <taxon>Mollusca</taxon>
        <taxon>Gastropoda</taxon>
        <taxon>Heterobranchia</taxon>
        <taxon>Euthyneura</taxon>
        <taxon>Panpulmonata</taxon>
        <taxon>Sacoglossa</taxon>
        <taxon>Placobranchoidea</taxon>
        <taxon>Plakobranchidae</taxon>
        <taxon>Elysia</taxon>
    </lineage>
</organism>
<gene>
    <name evidence="1" type="ORF">ElyMa_006393300</name>
</gene>
<evidence type="ECO:0000313" key="1">
    <source>
        <dbReference type="EMBL" id="GFS00223.1"/>
    </source>
</evidence>